<name>A0A0S6VWL6_9BACT</name>
<dbReference type="SUPFAM" id="SSF54211">
    <property type="entry name" value="Ribosomal protein S5 domain 2-like"/>
    <property type="match status" value="2"/>
</dbReference>
<dbReference type="GO" id="GO:0051287">
    <property type="term" value="F:NAD binding"/>
    <property type="evidence" value="ECO:0007669"/>
    <property type="project" value="InterPro"/>
</dbReference>
<dbReference type="InterPro" id="IPR012131">
    <property type="entry name" value="Hstdl_DH"/>
</dbReference>
<dbReference type="GO" id="GO:0046872">
    <property type="term" value="F:metal ion binding"/>
    <property type="evidence" value="ECO:0007669"/>
    <property type="project" value="UniProtKB-KW"/>
</dbReference>
<dbReference type="GO" id="GO:0004399">
    <property type="term" value="F:histidinol dehydrogenase activity"/>
    <property type="evidence" value="ECO:0007669"/>
    <property type="project" value="UniProtKB-ARBA"/>
</dbReference>
<dbReference type="GO" id="GO:0005829">
    <property type="term" value="C:cytosol"/>
    <property type="evidence" value="ECO:0007669"/>
    <property type="project" value="TreeGrafter"/>
</dbReference>
<keyword evidence="3" id="KW-0479">Metal-binding</keyword>
<organism evidence="8">
    <name type="scientific">Candidatus Moduliflexus flocculans</name>
    <dbReference type="NCBI Taxonomy" id="1499966"/>
    <lineage>
        <taxon>Bacteria</taxon>
        <taxon>Candidatus Moduliflexota</taxon>
        <taxon>Candidatus Moduliflexia</taxon>
        <taxon>Candidatus Moduliflexales</taxon>
        <taxon>Candidatus Moduliflexaceae</taxon>
    </lineage>
</organism>
<dbReference type="PANTHER" id="PTHR21256:SF2">
    <property type="entry name" value="HISTIDINE BIOSYNTHESIS TRIFUNCTIONAL PROTEIN"/>
    <property type="match status" value="1"/>
</dbReference>
<keyword evidence="6" id="KW-0368">Histidine biosynthesis</keyword>
<proteinExistence type="predicted"/>
<evidence type="ECO:0000313" key="8">
    <source>
        <dbReference type="EMBL" id="GAK50236.1"/>
    </source>
</evidence>
<dbReference type="PANTHER" id="PTHR21256">
    <property type="entry name" value="HISTIDINOL DEHYDROGENASE HDH"/>
    <property type="match status" value="1"/>
</dbReference>
<evidence type="ECO:0000256" key="1">
    <source>
        <dbReference type="ARBA" id="ARBA00001947"/>
    </source>
</evidence>
<dbReference type="Gene3D" id="3.40.50.1980">
    <property type="entry name" value="Nitrogenase molybdenum iron protein domain"/>
    <property type="match status" value="2"/>
</dbReference>
<keyword evidence="5" id="KW-0560">Oxidoreductase</keyword>
<dbReference type="GO" id="GO:0000105">
    <property type="term" value="P:L-histidine biosynthetic process"/>
    <property type="evidence" value="ECO:0007669"/>
    <property type="project" value="UniProtKB-KW"/>
</dbReference>
<evidence type="ECO:0000256" key="5">
    <source>
        <dbReference type="ARBA" id="ARBA00023002"/>
    </source>
</evidence>
<dbReference type="Pfam" id="PF00475">
    <property type="entry name" value="IGPD"/>
    <property type="match status" value="1"/>
</dbReference>
<keyword evidence="2" id="KW-0028">Amino-acid biosynthesis</keyword>
<dbReference type="InterPro" id="IPR020568">
    <property type="entry name" value="Ribosomal_Su5_D2-typ_SF"/>
</dbReference>
<dbReference type="STRING" id="1499966.U14_01463"/>
<evidence type="ECO:0000256" key="2">
    <source>
        <dbReference type="ARBA" id="ARBA00022605"/>
    </source>
</evidence>
<evidence type="ECO:0000313" key="9">
    <source>
        <dbReference type="Proteomes" id="UP000030700"/>
    </source>
</evidence>
<dbReference type="AlphaFoldDB" id="A0A0S6VWL6"/>
<dbReference type="Pfam" id="PF00815">
    <property type="entry name" value="Histidinol_dh"/>
    <property type="match status" value="1"/>
</dbReference>
<evidence type="ECO:0000256" key="7">
    <source>
        <dbReference type="ARBA" id="ARBA00023239"/>
    </source>
</evidence>
<dbReference type="PRINTS" id="PR00083">
    <property type="entry name" value="HOLDHDRGNASE"/>
</dbReference>
<dbReference type="FunFam" id="3.40.50.1980:FF:000001">
    <property type="entry name" value="Histidinol dehydrogenase"/>
    <property type="match status" value="1"/>
</dbReference>
<dbReference type="NCBIfam" id="TIGR00069">
    <property type="entry name" value="hisD"/>
    <property type="match status" value="1"/>
</dbReference>
<dbReference type="InterPro" id="IPR038494">
    <property type="entry name" value="IGPD_sf"/>
</dbReference>
<keyword evidence="9" id="KW-1185">Reference proteome</keyword>
<dbReference type="Proteomes" id="UP000030700">
    <property type="component" value="Unassembled WGS sequence"/>
</dbReference>
<evidence type="ECO:0000256" key="6">
    <source>
        <dbReference type="ARBA" id="ARBA00023102"/>
    </source>
</evidence>
<keyword evidence="4" id="KW-0862">Zinc</keyword>
<sequence length="655" mass="71409">MNLFKWWEMSEADRAKLMQRTAVDAGKFADVVRPIIEDVRVNGDAAVVKYTKQFDGAEIPLDGLKVTLEEIQEAYMLIDPLLLDALQKSAKNIRAFHQLQKPEMYWVKEIAPGVFAGEQTTPVDSVALYVPRGKGSFPSVMLMLGIPAVVAGVPKISVFSPPLPSGKSDPATLVAADICGIRDVYKAGGAQAIAALAYGTNSIPKALKVLGPGNPYVTAAKRLLQGVIDPGLPAGPSEALVLADEDADPYLTALDLLNEAEHGPDSSAYLVTNSLRLAEDTMKRLPSLIDQLPAQRKSFCETVLSGFGGIVVTKTFDEAIAFVNDYAPEHLSVHAADLFGTAKKIRNAGEIILGEYTPISACNYSLGPNAILPTTGFAKTYSALSVRDFVKVSSISHLTKAAYEEFKPFVTHFAEYEGFSAHALAFKERKFRAETTAQPAPEQQLGLGIHILNANPSGVRCKRITRESVISIEIDTQERHPDINEKIKTPLHFLNHMIEHISWRSCMNIGVETSVSHYPFGHVICEDVGMTMGHAFAELWRQRKADGINGEGEASGVLDEAMARVFLGFEDRAQFTFGSAVRLHERVEDMLSADLNNFFAGFVQGAKCTIHVDLLKGDDPHHIWESAFRAFGCCLRAAFAPNPWRKGTTPGVKGI</sequence>
<dbReference type="CDD" id="cd06572">
    <property type="entry name" value="Histidinol_dh"/>
    <property type="match status" value="1"/>
</dbReference>
<gene>
    <name evidence="8" type="ORF">U14_01463</name>
</gene>
<accession>A0A0S6VWL6</accession>
<evidence type="ECO:0000256" key="4">
    <source>
        <dbReference type="ARBA" id="ARBA00022833"/>
    </source>
</evidence>
<dbReference type="GO" id="GO:0004424">
    <property type="term" value="F:imidazoleglycerol-phosphate dehydratase activity"/>
    <property type="evidence" value="ECO:0007669"/>
    <property type="project" value="InterPro"/>
</dbReference>
<dbReference type="Gene3D" id="3.30.230.40">
    <property type="entry name" value="Imidazole glycerol phosphate dehydratase, domain 1"/>
    <property type="match status" value="2"/>
</dbReference>
<reference evidence="8" key="1">
    <citation type="journal article" date="2015" name="PeerJ">
        <title>First genomic representation of candidate bacterial phylum KSB3 points to enhanced environmental sensing as a trigger of wastewater bulking.</title>
        <authorList>
            <person name="Sekiguchi Y."/>
            <person name="Ohashi A."/>
            <person name="Parks D.H."/>
            <person name="Yamauchi T."/>
            <person name="Tyson G.W."/>
            <person name="Hugenholtz P."/>
        </authorList>
    </citation>
    <scope>NUCLEOTIDE SEQUENCE [LARGE SCALE GENOMIC DNA]</scope>
</reference>
<evidence type="ECO:0000256" key="3">
    <source>
        <dbReference type="ARBA" id="ARBA00022723"/>
    </source>
</evidence>
<dbReference type="SUPFAM" id="SSF53720">
    <property type="entry name" value="ALDH-like"/>
    <property type="match status" value="1"/>
</dbReference>
<dbReference type="Gene3D" id="1.20.5.1300">
    <property type="match status" value="1"/>
</dbReference>
<comment type="cofactor">
    <cofactor evidence="1">
        <name>Zn(2+)</name>
        <dbReference type="ChEBI" id="CHEBI:29105"/>
    </cofactor>
</comment>
<dbReference type="EMBL" id="DF820456">
    <property type="protein sequence ID" value="GAK50236.1"/>
    <property type="molecule type" value="Genomic_DNA"/>
</dbReference>
<dbReference type="HOGENOM" id="CLU_006732_3_0_0"/>
<keyword evidence="7" id="KW-0456">Lyase</keyword>
<dbReference type="InterPro" id="IPR016161">
    <property type="entry name" value="Ald_DH/histidinol_DH"/>
</dbReference>
<protein>
    <submittedName>
        <fullName evidence="8">Histidinol dehydrogenase 2</fullName>
    </submittedName>
</protein>
<dbReference type="InterPro" id="IPR000807">
    <property type="entry name" value="ImidazoleglycerolP_deHydtase"/>
</dbReference>